<reference evidence="2" key="1">
    <citation type="submission" date="2018-05" db="EMBL/GenBank/DDBJ databases">
        <authorList>
            <person name="Lanie J.A."/>
            <person name="Ng W.-L."/>
            <person name="Kazmierczak K.M."/>
            <person name="Andrzejewski T.M."/>
            <person name="Davidsen T.M."/>
            <person name="Wayne K.J."/>
            <person name="Tettelin H."/>
            <person name="Glass J.I."/>
            <person name="Rusch D."/>
            <person name="Podicherti R."/>
            <person name="Tsui H.-C.T."/>
            <person name="Winkler M.E."/>
        </authorList>
    </citation>
    <scope>NUCLEOTIDE SEQUENCE</scope>
</reference>
<name>A0A382HQ88_9ZZZZ</name>
<feature type="non-terminal residue" evidence="2">
    <location>
        <position position="213"/>
    </location>
</feature>
<gene>
    <name evidence="2" type="ORF">METZ01_LOCUS242340</name>
</gene>
<organism evidence="2">
    <name type="scientific">marine metagenome</name>
    <dbReference type="NCBI Taxonomy" id="408172"/>
    <lineage>
        <taxon>unclassified sequences</taxon>
        <taxon>metagenomes</taxon>
        <taxon>ecological metagenomes</taxon>
    </lineage>
</organism>
<dbReference type="AlphaFoldDB" id="A0A382HQ88"/>
<dbReference type="EMBL" id="UINC01062656">
    <property type="protein sequence ID" value="SVB89486.1"/>
    <property type="molecule type" value="Genomic_DNA"/>
</dbReference>
<sequence length="213" mass="23614">MDEDVEGTVLTDSPDSSVEVQQEPAGGSYTVKVDGSEEQVSLDELRDGYQRQADYTRKTQELASERSRLQQAEAIVQSLEADPAGTLEALGDAFGVARATGEPTGAVDPWDEPDPNEQRLATLEARLEQQDRVHRRQQVEKQVEVLKGSYGEFNASELYQHALKHKIGNLEAALTHMRYNDVATRANKLEQDQERTDAKREASMVEPSGSKQA</sequence>
<accession>A0A382HQ88</accession>
<evidence type="ECO:0000313" key="2">
    <source>
        <dbReference type="EMBL" id="SVB89486.1"/>
    </source>
</evidence>
<feature type="compositionally biased region" description="Polar residues" evidence="1">
    <location>
        <begin position="10"/>
        <end position="20"/>
    </location>
</feature>
<feature type="region of interest" description="Disordered" evidence="1">
    <location>
        <begin position="185"/>
        <end position="213"/>
    </location>
</feature>
<feature type="region of interest" description="Disordered" evidence="1">
    <location>
        <begin position="1"/>
        <end position="30"/>
    </location>
</feature>
<protein>
    <submittedName>
        <fullName evidence="2">Uncharacterized protein</fullName>
    </submittedName>
</protein>
<evidence type="ECO:0000256" key="1">
    <source>
        <dbReference type="SAM" id="MobiDB-lite"/>
    </source>
</evidence>
<proteinExistence type="predicted"/>
<feature type="compositionally biased region" description="Basic and acidic residues" evidence="1">
    <location>
        <begin position="187"/>
        <end position="203"/>
    </location>
</feature>